<feature type="transmembrane region" description="Helical" evidence="7">
    <location>
        <begin position="225"/>
        <end position="249"/>
    </location>
</feature>
<feature type="transmembrane region" description="Helical" evidence="7">
    <location>
        <begin position="7"/>
        <end position="24"/>
    </location>
</feature>
<dbReference type="PANTHER" id="PTHR43141:SF4">
    <property type="entry name" value="CYTOCHROME BD2 SUBUNIT II"/>
    <property type="match status" value="1"/>
</dbReference>
<dbReference type="NCBIfam" id="TIGR00203">
    <property type="entry name" value="cydB"/>
    <property type="match status" value="1"/>
</dbReference>
<keyword evidence="9" id="KW-1185">Reference proteome</keyword>
<keyword evidence="5 7" id="KW-1133">Transmembrane helix</keyword>
<name>A0ABW8L226_9GAMM</name>
<reference evidence="8 9" key="1">
    <citation type="submission" date="2024-11" db="EMBL/GenBank/DDBJ databases">
        <title>The Natural Products Discovery Center: Release of the First 8490 Sequenced Strains for Exploring Actinobacteria Biosynthetic Diversity.</title>
        <authorList>
            <person name="Kalkreuter E."/>
            <person name="Kautsar S.A."/>
            <person name="Yang D."/>
            <person name="Bader C.D."/>
            <person name="Teijaro C.N."/>
            <person name="Fluegel L."/>
            <person name="Davis C.M."/>
            <person name="Simpson J.R."/>
            <person name="Lauterbach L."/>
            <person name="Steele A.D."/>
            <person name="Gui C."/>
            <person name="Meng S."/>
            <person name="Li G."/>
            <person name="Viehrig K."/>
            <person name="Ye F."/>
            <person name="Su P."/>
            <person name="Kiefer A.F."/>
            <person name="Nichols A."/>
            <person name="Cepeda A.J."/>
            <person name="Yan W."/>
            <person name="Fan B."/>
            <person name="Jiang Y."/>
            <person name="Adhikari A."/>
            <person name="Zheng C.-J."/>
            <person name="Schuster L."/>
            <person name="Cowan T.M."/>
            <person name="Smanski M.J."/>
            <person name="Chevrette M.G."/>
            <person name="De Carvalho L.P.S."/>
            <person name="Shen B."/>
        </authorList>
    </citation>
    <scope>NUCLEOTIDE SEQUENCE [LARGE SCALE GENOMIC DNA]</scope>
    <source>
        <strain evidence="8 9">NPDC078403</strain>
    </source>
</reference>
<dbReference type="Pfam" id="PF02322">
    <property type="entry name" value="Cyt_bd_oxida_II"/>
    <property type="match status" value="1"/>
</dbReference>
<sequence length="336" mass="37329">MMNFDLPSIWALIIGFGLMMYVFLDGFDLGIGLLSPLVKNKHERDIMVNSVAPVWDGNETWLVLGGAGLLAAFPMAYSVILSALYGPILVMLFGLILRGVAFEFRFKATESHRPLWDKLFFVGSFMATFAQGVAMGAVIIGFPVENGEFAGGSLDWLTPFSLFTGCSLLFAYGLLGATWLVVKTEHNLYKQMRKLIKPLTILLALCMLGISIYTPLINADVKAMWFNWSNIVYLAPLPIITGIFVLLLLGSVNSSKHYRPFIYALCMLFMGYLGLCISLWPNIIPPSVSIYEAAAPESSLKFTLVGVVIIVPFILAYTFWSYYVFRGKVVDTEGYH</sequence>
<comment type="subcellular location">
    <subcellularLocation>
        <location evidence="1">Cell membrane</location>
        <topology evidence="1">Multi-pass membrane protein</topology>
    </subcellularLocation>
</comment>
<feature type="transmembrane region" description="Helical" evidence="7">
    <location>
        <begin position="300"/>
        <end position="320"/>
    </location>
</feature>
<evidence type="ECO:0000256" key="2">
    <source>
        <dbReference type="ARBA" id="ARBA00007543"/>
    </source>
</evidence>
<organism evidence="8 9">
    <name type="scientific">Pseudoalteromonas rhizosphaerae</name>
    <dbReference type="NCBI Taxonomy" id="2518973"/>
    <lineage>
        <taxon>Bacteria</taxon>
        <taxon>Pseudomonadati</taxon>
        <taxon>Pseudomonadota</taxon>
        <taxon>Gammaproteobacteria</taxon>
        <taxon>Alteromonadales</taxon>
        <taxon>Pseudoalteromonadaceae</taxon>
        <taxon>Pseudoalteromonas</taxon>
    </lineage>
</organism>
<dbReference type="InterPro" id="IPR003317">
    <property type="entry name" value="Cyt-d_oxidase_su2"/>
</dbReference>
<comment type="similarity">
    <text evidence="2">Belongs to the cytochrome ubiquinol oxidase subunit 2 family.</text>
</comment>
<feature type="transmembrane region" description="Helical" evidence="7">
    <location>
        <begin position="261"/>
        <end position="280"/>
    </location>
</feature>
<dbReference type="RefSeq" id="WP_404676281.1">
    <property type="nucleotide sequence ID" value="NZ_JBJDOT010000036.1"/>
</dbReference>
<feature type="transmembrane region" description="Helical" evidence="7">
    <location>
        <begin position="194"/>
        <end position="213"/>
    </location>
</feature>
<evidence type="ECO:0000256" key="3">
    <source>
        <dbReference type="ARBA" id="ARBA00022475"/>
    </source>
</evidence>
<feature type="transmembrane region" description="Helical" evidence="7">
    <location>
        <begin position="162"/>
        <end position="182"/>
    </location>
</feature>
<evidence type="ECO:0000313" key="9">
    <source>
        <dbReference type="Proteomes" id="UP001620262"/>
    </source>
</evidence>
<feature type="transmembrane region" description="Helical" evidence="7">
    <location>
        <begin position="119"/>
        <end position="142"/>
    </location>
</feature>
<feature type="transmembrane region" description="Helical" evidence="7">
    <location>
        <begin position="75"/>
        <end position="98"/>
    </location>
</feature>
<evidence type="ECO:0000256" key="7">
    <source>
        <dbReference type="SAM" id="Phobius"/>
    </source>
</evidence>
<comment type="caution">
    <text evidence="8">The sequence shown here is derived from an EMBL/GenBank/DDBJ whole genome shotgun (WGS) entry which is preliminary data.</text>
</comment>
<evidence type="ECO:0000313" key="8">
    <source>
        <dbReference type="EMBL" id="MFK3866083.1"/>
    </source>
</evidence>
<proteinExistence type="inferred from homology"/>
<keyword evidence="6 7" id="KW-0472">Membrane</keyword>
<evidence type="ECO:0000256" key="5">
    <source>
        <dbReference type="ARBA" id="ARBA00022989"/>
    </source>
</evidence>
<keyword evidence="3" id="KW-1003">Cell membrane</keyword>
<gene>
    <name evidence="8" type="primary">cydB</name>
    <name evidence="8" type="ORF">ACI2JU_19730</name>
</gene>
<keyword evidence="4 7" id="KW-0812">Transmembrane</keyword>
<dbReference type="PIRSF" id="PIRSF000267">
    <property type="entry name" value="Cyt_oxidse_sub2"/>
    <property type="match status" value="1"/>
</dbReference>
<evidence type="ECO:0000256" key="6">
    <source>
        <dbReference type="ARBA" id="ARBA00023136"/>
    </source>
</evidence>
<protein>
    <submittedName>
        <fullName evidence="8">Cytochrome d ubiquinol oxidase subunit II</fullName>
    </submittedName>
</protein>
<accession>A0ABW8L226</accession>
<evidence type="ECO:0000256" key="4">
    <source>
        <dbReference type="ARBA" id="ARBA00022692"/>
    </source>
</evidence>
<dbReference type="EMBL" id="JBJDOT010000036">
    <property type="protein sequence ID" value="MFK3866083.1"/>
    <property type="molecule type" value="Genomic_DNA"/>
</dbReference>
<dbReference type="Proteomes" id="UP001620262">
    <property type="component" value="Unassembled WGS sequence"/>
</dbReference>
<dbReference type="PANTHER" id="PTHR43141">
    <property type="entry name" value="CYTOCHROME BD2 SUBUNIT II"/>
    <property type="match status" value="1"/>
</dbReference>
<evidence type="ECO:0000256" key="1">
    <source>
        <dbReference type="ARBA" id="ARBA00004651"/>
    </source>
</evidence>